<dbReference type="Gene3D" id="1.10.10.2520">
    <property type="entry name" value="Cell wall hydrolase SleB, domain 1"/>
    <property type="match status" value="1"/>
</dbReference>
<dbReference type="SUPFAM" id="SSF54106">
    <property type="entry name" value="LysM domain"/>
    <property type="match status" value="1"/>
</dbReference>
<dbReference type="STRING" id="485916.Dtox_3357"/>
<keyword evidence="1" id="KW-0732">Signal</keyword>
<sequence>MDFFFRIRVILLALCITVILPSAAFAATHTVSRGESLYQISSWYGTTVDTVKAANGLKDNAIYPGQKLYIPDNSRKSSSTVSRGMGNISRSDIDLLARIIHSEAEGEQYKAKVAVGAVILNRVSSPIFPNSIAGVIYQVTDGHYQFEPVLNGRINYPANADSVKAAQDALNGWDPTNGALYFFNNDVTNSYLWAKKISIVLGKLVFSF</sequence>
<feature type="signal peptide" evidence="1">
    <location>
        <begin position="1"/>
        <end position="26"/>
    </location>
</feature>
<dbReference type="KEGG" id="dae:Dtox_3357"/>
<evidence type="ECO:0000313" key="3">
    <source>
        <dbReference type="EMBL" id="ACV64087.1"/>
    </source>
</evidence>
<gene>
    <name evidence="3" type="ordered locus">Dtox_3357</name>
</gene>
<dbReference type="PANTHER" id="PTHR33734">
    <property type="entry name" value="LYSM DOMAIN-CONTAINING GPI-ANCHORED PROTEIN 2"/>
    <property type="match status" value="1"/>
</dbReference>
<dbReference type="PROSITE" id="PS51782">
    <property type="entry name" value="LYSM"/>
    <property type="match status" value="1"/>
</dbReference>
<dbReference type="OrthoDB" id="9785345at2"/>
<proteinExistence type="predicted"/>
<dbReference type="eggNOG" id="COG1388">
    <property type="taxonomic scope" value="Bacteria"/>
</dbReference>
<dbReference type="Gene3D" id="3.10.350.10">
    <property type="entry name" value="LysM domain"/>
    <property type="match status" value="1"/>
</dbReference>
<dbReference type="AlphaFoldDB" id="C8W5T7"/>
<dbReference type="SMART" id="SM00257">
    <property type="entry name" value="LysM"/>
    <property type="match status" value="1"/>
</dbReference>
<keyword evidence="4" id="KW-1185">Reference proteome</keyword>
<protein>
    <submittedName>
        <fullName evidence="3">Cell wall hydrolase SleB</fullName>
    </submittedName>
</protein>
<dbReference type="Gene3D" id="6.20.240.60">
    <property type="match status" value="1"/>
</dbReference>
<reference evidence="3 4" key="1">
    <citation type="journal article" date="2009" name="Stand. Genomic Sci.">
        <title>Complete genome sequence of Desulfotomaculum acetoxidans type strain (5575).</title>
        <authorList>
            <person name="Spring S."/>
            <person name="Lapidus A."/>
            <person name="Schroder M."/>
            <person name="Gleim D."/>
            <person name="Sims D."/>
            <person name="Meincke L."/>
            <person name="Glavina Del Rio T."/>
            <person name="Tice H."/>
            <person name="Copeland A."/>
            <person name="Cheng J.F."/>
            <person name="Lucas S."/>
            <person name="Chen F."/>
            <person name="Nolan M."/>
            <person name="Bruce D."/>
            <person name="Goodwin L."/>
            <person name="Pitluck S."/>
            <person name="Ivanova N."/>
            <person name="Mavromatis K."/>
            <person name="Mikhailova N."/>
            <person name="Pati A."/>
            <person name="Chen A."/>
            <person name="Palaniappan K."/>
            <person name="Land M."/>
            <person name="Hauser L."/>
            <person name="Chang Y.J."/>
            <person name="Jeffries C.D."/>
            <person name="Chain P."/>
            <person name="Saunders E."/>
            <person name="Brettin T."/>
            <person name="Detter J.C."/>
            <person name="Goker M."/>
            <person name="Bristow J."/>
            <person name="Eisen J.A."/>
            <person name="Markowitz V."/>
            <person name="Hugenholtz P."/>
            <person name="Kyrpides N.C."/>
            <person name="Klenk H.P."/>
            <person name="Han C."/>
        </authorList>
    </citation>
    <scope>NUCLEOTIDE SEQUENCE [LARGE SCALE GENOMIC DNA]</scope>
    <source>
        <strain evidence="4">ATCC 49208 / DSM 771 / VKM B-1644</strain>
    </source>
</reference>
<feature type="chain" id="PRO_5002993788" evidence="1">
    <location>
        <begin position="27"/>
        <end position="208"/>
    </location>
</feature>
<dbReference type="InterPro" id="IPR018392">
    <property type="entry name" value="LysM"/>
</dbReference>
<dbReference type="HOGENOM" id="CLU_053345_1_2_9"/>
<name>C8W5T7_DESAS</name>
<dbReference type="InterPro" id="IPR011105">
    <property type="entry name" value="Cell_wall_hydrolase_SleB"/>
</dbReference>
<evidence type="ECO:0000259" key="2">
    <source>
        <dbReference type="PROSITE" id="PS51782"/>
    </source>
</evidence>
<dbReference type="GO" id="GO:0016787">
    <property type="term" value="F:hydrolase activity"/>
    <property type="evidence" value="ECO:0007669"/>
    <property type="project" value="UniProtKB-KW"/>
</dbReference>
<dbReference type="CDD" id="cd00118">
    <property type="entry name" value="LysM"/>
    <property type="match status" value="1"/>
</dbReference>
<dbReference type="InterPro" id="IPR036779">
    <property type="entry name" value="LysM_dom_sf"/>
</dbReference>
<dbReference type="GO" id="GO:0008932">
    <property type="term" value="F:lytic endotransglycosylase activity"/>
    <property type="evidence" value="ECO:0007669"/>
    <property type="project" value="TreeGrafter"/>
</dbReference>
<dbReference type="Pfam" id="PF07486">
    <property type="entry name" value="Hydrolase_2"/>
    <property type="match status" value="1"/>
</dbReference>
<evidence type="ECO:0000256" key="1">
    <source>
        <dbReference type="SAM" id="SignalP"/>
    </source>
</evidence>
<feature type="domain" description="LysM" evidence="2">
    <location>
        <begin position="27"/>
        <end position="70"/>
    </location>
</feature>
<dbReference type="EMBL" id="CP001720">
    <property type="protein sequence ID" value="ACV64087.1"/>
    <property type="molecule type" value="Genomic_DNA"/>
</dbReference>
<keyword evidence="3" id="KW-0378">Hydrolase</keyword>
<evidence type="ECO:0000313" key="4">
    <source>
        <dbReference type="Proteomes" id="UP000002217"/>
    </source>
</evidence>
<organism evidence="3 4">
    <name type="scientific">Desulfofarcimen acetoxidans (strain ATCC 49208 / DSM 771 / KCTC 5769 / VKM B-1644 / 5575)</name>
    <name type="common">Desulfotomaculum acetoxidans</name>
    <dbReference type="NCBI Taxonomy" id="485916"/>
    <lineage>
        <taxon>Bacteria</taxon>
        <taxon>Bacillati</taxon>
        <taxon>Bacillota</taxon>
        <taxon>Clostridia</taxon>
        <taxon>Eubacteriales</taxon>
        <taxon>Peptococcaceae</taxon>
        <taxon>Desulfofarcimen</taxon>
    </lineage>
</organism>
<dbReference type="Proteomes" id="UP000002217">
    <property type="component" value="Chromosome"/>
</dbReference>
<dbReference type="PANTHER" id="PTHR33734:SF22">
    <property type="entry name" value="MEMBRANE-BOUND LYTIC MUREIN TRANSGLYCOSYLASE D"/>
    <property type="match status" value="1"/>
</dbReference>
<dbReference type="eggNOG" id="COG3773">
    <property type="taxonomic scope" value="Bacteria"/>
</dbReference>
<dbReference type="InterPro" id="IPR042047">
    <property type="entry name" value="SleB_dom1"/>
</dbReference>
<dbReference type="Pfam" id="PF01476">
    <property type="entry name" value="LysM"/>
    <property type="match status" value="1"/>
</dbReference>
<accession>C8W5T7</accession>
<dbReference type="RefSeq" id="WP_015758777.1">
    <property type="nucleotide sequence ID" value="NC_013216.1"/>
</dbReference>